<name>A0A4Z1R946_9GAMM</name>
<gene>
    <name evidence="2" type="ORF">E4582_13540</name>
</gene>
<evidence type="ECO:0008006" key="4">
    <source>
        <dbReference type="Google" id="ProtNLM"/>
    </source>
</evidence>
<sequence>MSLLAAVLLTLTAPLAYAQPVADTKAAAVDQAAAAAQRDYIGRLAETLAAEGSARGLAHAAWLRDWQQALGGTAVTTTSHPQARAWRELALQRAGTDTVVLAMLAGADDPSSAQAVTRWRQLAPGNLVPVLFAGLEPEPLLAAAARTSHAQGHTIEQLRWIVDAVRRSPPAPDTLAQLVPDGVGIDGFAVMHGWAYLATFATPDFATLVEACRAAGQRGADAAEACGNAARVLQGGDTRLQQMVGTGLAGEVATNASDRQRAETARRRLDWQMYELGRLTSGQPDQGLAEHAALLADPALDSEAALNEAQLRRAGIPLDPPAGWQPPPYR</sequence>
<evidence type="ECO:0000313" key="3">
    <source>
        <dbReference type="Proteomes" id="UP000298681"/>
    </source>
</evidence>
<evidence type="ECO:0000256" key="1">
    <source>
        <dbReference type="SAM" id="SignalP"/>
    </source>
</evidence>
<feature type="signal peptide" evidence="1">
    <location>
        <begin position="1"/>
        <end position="18"/>
    </location>
</feature>
<keyword evidence="1" id="KW-0732">Signal</keyword>
<feature type="chain" id="PRO_5021355431" description="Secreted protein" evidence="1">
    <location>
        <begin position="19"/>
        <end position="330"/>
    </location>
</feature>
<protein>
    <recommendedName>
        <fullName evidence="4">Secreted protein</fullName>
    </recommendedName>
</protein>
<comment type="caution">
    <text evidence="2">The sequence shown here is derived from an EMBL/GenBank/DDBJ whole genome shotgun (WGS) entry which is preliminary data.</text>
</comment>
<organism evidence="2 3">
    <name type="scientific">Luteimonas yindakuii</name>
    <dbReference type="NCBI Taxonomy" id="2565782"/>
    <lineage>
        <taxon>Bacteria</taxon>
        <taxon>Pseudomonadati</taxon>
        <taxon>Pseudomonadota</taxon>
        <taxon>Gammaproteobacteria</taxon>
        <taxon>Lysobacterales</taxon>
        <taxon>Lysobacteraceae</taxon>
        <taxon>Luteimonas</taxon>
    </lineage>
</organism>
<dbReference type="RefSeq" id="WP_134675317.1">
    <property type="nucleotide sequence ID" value="NZ_SPUH01000002.1"/>
</dbReference>
<dbReference type="AlphaFoldDB" id="A0A4Z1R946"/>
<dbReference type="Proteomes" id="UP000298681">
    <property type="component" value="Unassembled WGS sequence"/>
</dbReference>
<accession>A0A4Z1R946</accession>
<evidence type="ECO:0000313" key="2">
    <source>
        <dbReference type="EMBL" id="TKS53198.1"/>
    </source>
</evidence>
<proteinExistence type="predicted"/>
<dbReference type="EMBL" id="SPUH01000002">
    <property type="protein sequence ID" value="TKS53198.1"/>
    <property type="molecule type" value="Genomic_DNA"/>
</dbReference>
<reference evidence="2 3" key="1">
    <citation type="submission" date="2019-01" db="EMBL/GenBank/DDBJ databases">
        <authorList>
            <person name="Zhang S."/>
        </authorList>
    </citation>
    <scope>NUCLEOTIDE SEQUENCE [LARGE SCALE GENOMIC DNA]</scope>
    <source>
        <strain evidence="2 3">1626</strain>
    </source>
</reference>
<keyword evidence="3" id="KW-1185">Reference proteome</keyword>